<feature type="transmembrane region" description="Helical" evidence="9">
    <location>
        <begin position="87"/>
        <end position="108"/>
    </location>
</feature>
<keyword evidence="3" id="KW-1003">Cell membrane</keyword>
<keyword evidence="6 9" id="KW-1133">Transmembrane helix</keyword>
<dbReference type="GO" id="GO:0005886">
    <property type="term" value="C:plasma membrane"/>
    <property type="evidence" value="ECO:0007669"/>
    <property type="project" value="UniProtKB-SubCell"/>
</dbReference>
<comment type="subcellular location">
    <subcellularLocation>
        <location evidence="1">Cell inner membrane</location>
        <topology evidence="1">Multi-pass membrane protein</topology>
    </subcellularLocation>
</comment>
<organism evidence="11 12">
    <name type="scientific">Saccharopolyspora montiporae</name>
    <dbReference type="NCBI Taxonomy" id="2781240"/>
    <lineage>
        <taxon>Bacteria</taxon>
        <taxon>Bacillati</taxon>
        <taxon>Actinomycetota</taxon>
        <taxon>Actinomycetes</taxon>
        <taxon>Pseudonocardiales</taxon>
        <taxon>Pseudonocardiaceae</taxon>
        <taxon>Saccharopolyspora</taxon>
    </lineage>
</organism>
<keyword evidence="7 9" id="KW-0472">Membrane</keyword>
<reference evidence="11" key="1">
    <citation type="submission" date="2020-10" db="EMBL/GenBank/DDBJ databases">
        <title>Diversity and distribution of actinomycetes associated with coral in the coast of Hainan.</title>
        <authorList>
            <person name="Li F."/>
        </authorList>
    </citation>
    <scope>NUCLEOTIDE SEQUENCE</scope>
    <source>
        <strain evidence="11">HNM0983</strain>
    </source>
</reference>
<evidence type="ECO:0000259" key="10">
    <source>
        <dbReference type="Pfam" id="PF04290"/>
    </source>
</evidence>
<dbReference type="Proteomes" id="UP000598360">
    <property type="component" value="Unassembled WGS sequence"/>
</dbReference>
<evidence type="ECO:0000256" key="1">
    <source>
        <dbReference type="ARBA" id="ARBA00004429"/>
    </source>
</evidence>
<keyword evidence="5 9" id="KW-0812">Transmembrane</keyword>
<dbReference type="Pfam" id="PF04290">
    <property type="entry name" value="DctQ"/>
    <property type="match status" value="1"/>
</dbReference>
<dbReference type="InterPro" id="IPR055348">
    <property type="entry name" value="DctQ"/>
</dbReference>
<evidence type="ECO:0000256" key="7">
    <source>
        <dbReference type="ARBA" id="ARBA00023136"/>
    </source>
</evidence>
<dbReference type="InterPro" id="IPR007387">
    <property type="entry name" value="TRAP_DctQ"/>
</dbReference>
<feature type="domain" description="Tripartite ATP-independent periplasmic transporters DctQ component" evidence="10">
    <location>
        <begin position="23"/>
        <end position="155"/>
    </location>
</feature>
<evidence type="ECO:0000313" key="12">
    <source>
        <dbReference type="Proteomes" id="UP000598360"/>
    </source>
</evidence>
<gene>
    <name evidence="11" type="ORF">IQ251_00415</name>
</gene>
<keyword evidence="4" id="KW-0997">Cell inner membrane</keyword>
<evidence type="ECO:0000256" key="2">
    <source>
        <dbReference type="ARBA" id="ARBA00022448"/>
    </source>
</evidence>
<evidence type="ECO:0000256" key="9">
    <source>
        <dbReference type="SAM" id="Phobius"/>
    </source>
</evidence>
<dbReference type="PANTHER" id="PTHR35011">
    <property type="entry name" value="2,3-DIKETO-L-GULONATE TRAP TRANSPORTER SMALL PERMEASE PROTEIN YIAM"/>
    <property type="match status" value="1"/>
</dbReference>
<dbReference type="RefSeq" id="WP_193926355.1">
    <property type="nucleotide sequence ID" value="NZ_JADEYC010000001.1"/>
</dbReference>
<keyword evidence="2" id="KW-0813">Transport</keyword>
<evidence type="ECO:0000256" key="8">
    <source>
        <dbReference type="ARBA" id="ARBA00038436"/>
    </source>
</evidence>
<feature type="transmembrane region" description="Helical" evidence="9">
    <location>
        <begin position="128"/>
        <end position="152"/>
    </location>
</feature>
<proteinExistence type="inferred from homology"/>
<accession>A0A929B612</accession>
<evidence type="ECO:0000313" key="11">
    <source>
        <dbReference type="EMBL" id="MBE9372901.1"/>
    </source>
</evidence>
<protein>
    <submittedName>
        <fullName evidence="11">TRAP transporter small permease</fullName>
    </submittedName>
</protein>
<name>A0A929B612_9PSEU</name>
<evidence type="ECO:0000256" key="4">
    <source>
        <dbReference type="ARBA" id="ARBA00022519"/>
    </source>
</evidence>
<feature type="transmembrane region" description="Helical" evidence="9">
    <location>
        <begin position="47"/>
        <end position="67"/>
    </location>
</feature>
<dbReference type="EMBL" id="JADEYC010000001">
    <property type="protein sequence ID" value="MBE9372901.1"/>
    <property type="molecule type" value="Genomic_DNA"/>
</dbReference>
<dbReference type="AlphaFoldDB" id="A0A929B612"/>
<comment type="caution">
    <text evidence="11">The sequence shown here is derived from an EMBL/GenBank/DDBJ whole genome shotgun (WGS) entry which is preliminary data.</text>
</comment>
<evidence type="ECO:0000256" key="5">
    <source>
        <dbReference type="ARBA" id="ARBA00022692"/>
    </source>
</evidence>
<keyword evidence="12" id="KW-1185">Reference proteome</keyword>
<sequence>MLKFVRIPERISTSIAALALLAMIVVSVTNALGRTWWGVPIYAANEISSQWFLPLIVLLAIPGAQVWKEHYTVSILTERLKPRSLALLKCLGYAASAAVCASIAWFGLQEALEKTEVLATAGITSLPIFPFYYLVPVSFVFVTVAFICDAVLAFKHPDGDLNTGTGTPLHDDAESVAS</sequence>
<evidence type="ECO:0000256" key="3">
    <source>
        <dbReference type="ARBA" id="ARBA00022475"/>
    </source>
</evidence>
<comment type="similarity">
    <text evidence="8">Belongs to the TRAP transporter small permease family.</text>
</comment>
<evidence type="ECO:0000256" key="6">
    <source>
        <dbReference type="ARBA" id="ARBA00022989"/>
    </source>
</evidence>